<feature type="region of interest" description="Disordered" evidence="9">
    <location>
        <begin position="406"/>
        <end position="428"/>
    </location>
</feature>
<accession>A0A0B7G309</accession>
<dbReference type="InterPro" id="IPR000277">
    <property type="entry name" value="Cys/Met-Metab_PyrdxlP-dep_enz"/>
</dbReference>
<dbReference type="PANTHER" id="PTHR11808:SF15">
    <property type="entry name" value="CYSTATHIONINE GAMMA-LYASE"/>
    <property type="match status" value="1"/>
</dbReference>
<comment type="pathway">
    <text evidence="2">Amino-acid biosynthesis; L-cysteine biosynthesis; L-cysteine from L-homocysteine and L-serine: step 2/2.</text>
</comment>
<evidence type="ECO:0000256" key="2">
    <source>
        <dbReference type="ARBA" id="ARBA00005038"/>
    </source>
</evidence>
<feature type="compositionally biased region" description="Polar residues" evidence="9">
    <location>
        <begin position="728"/>
        <end position="757"/>
    </location>
</feature>
<keyword evidence="6" id="KW-0198">Cysteine biosynthesis</keyword>
<dbReference type="GO" id="GO:0005737">
    <property type="term" value="C:cytoplasm"/>
    <property type="evidence" value="ECO:0007669"/>
    <property type="project" value="TreeGrafter"/>
</dbReference>
<dbReference type="GO" id="GO:0004123">
    <property type="term" value="F:cystathionine gamma-lyase activity"/>
    <property type="evidence" value="ECO:0007669"/>
    <property type="project" value="TreeGrafter"/>
</dbReference>
<evidence type="ECO:0000256" key="9">
    <source>
        <dbReference type="SAM" id="MobiDB-lite"/>
    </source>
</evidence>
<sequence>MAHAPLSSAGFGTRAIHVGAEPDTETGAVIEPISLSTTYKQEGVGSNKGYEYSRCGNPNRVQLERLLASLEAGGGNAVAFASGTSTTTTVLQALGSNAHIVSMHDVYGGTYTCMTRVAKEIQALETTFVDLDSSSDEQITASFQENTKLIWIESPTNPTLRIVDIQRVVRLARAHPSNPLVVVDNTFLSPFYSSPLLLGADAVVHSLTKYINGHSDVLMGALIVPSESTHPRAAAFAERARFLQNAAGAVPSPHDCWLAHRGAKTLHLRMQAHGRNALRVASYLSSISGPESAVESVIYPGLTSHPRHELAVRQLSHHSKKFISTLSAEDSSAGVPFGGMISFRIKGGLETAEAFLANSRYFTLAVSLGGVESLAQIPAMMTHGSIPEVERNALGITPNLGRAKASASATLAEPKPHPVKRKAGGGRKPGAKAWNVAEFLRLFWLIADRCPCIASDWISLAEQHSAEQEANRSHKACQDKWGFVLKVKKPTGGREPHPLYTLAHAVNDHLNKVHGTVTLNDDPSILEAELKESIEDVFDIARSQLEGLEDTIPAFDKDFEPLERPTEEADEDDKDGTDGADSKGSKDDMDGEGGEDSEDGEDGGDDGMDRIELFPGAEIQGESMEYRPGEAPDGAEILEAVYQPPTPEPAPEARDSPDWDIEDEQPPAESLAPPTPAQARPKMVSPNKSQPGIFNHLASSSSTSHASAGSSMPPKAPRPTATTPFPFSKTNSTGATKSRPTPATASKTKSESNSVASGSKAGISTKIAQSPAVKKRKSDGLNEAQLEYIVPKHSIGGKLDTKGTKRPSNTTKANEPPAKKKSTGKEREEILDISTDDEYLDRFVDKKEASNFATIAIMDGKREIHLVREQLADAHKTIEELREKIRDHKVEKRVQERLQAMGATRSTSATSTAPTEITDLQFRNLLAQYLQNNNLSIVDNWDATPFADSTHPFTRSHSDDFESVP</sequence>
<organism evidence="10 11">
    <name type="scientific">Thanatephorus cucumeris (strain AG1-IB / isolate 7/3/14)</name>
    <name type="common">Lettuce bottom rot fungus</name>
    <name type="synonym">Rhizoctonia solani</name>
    <dbReference type="NCBI Taxonomy" id="1108050"/>
    <lineage>
        <taxon>Eukaryota</taxon>
        <taxon>Fungi</taxon>
        <taxon>Dikarya</taxon>
        <taxon>Basidiomycota</taxon>
        <taxon>Agaricomycotina</taxon>
        <taxon>Agaricomycetes</taxon>
        <taxon>Cantharellales</taxon>
        <taxon>Ceratobasidiaceae</taxon>
        <taxon>Rhizoctonia</taxon>
        <taxon>Rhizoctonia solani AG-1</taxon>
    </lineage>
</organism>
<keyword evidence="5" id="KW-0663">Pyridoxal phosphate</keyword>
<evidence type="ECO:0000313" key="11">
    <source>
        <dbReference type="Proteomes" id="UP000059188"/>
    </source>
</evidence>
<evidence type="ECO:0000256" key="5">
    <source>
        <dbReference type="ARBA" id="ARBA00022898"/>
    </source>
</evidence>
<evidence type="ECO:0000256" key="8">
    <source>
        <dbReference type="SAM" id="Coils"/>
    </source>
</evidence>
<feature type="region of interest" description="Disordered" evidence="9">
    <location>
        <begin position="549"/>
        <end position="830"/>
    </location>
</feature>
<dbReference type="GO" id="GO:0019346">
    <property type="term" value="P:transsulfuration"/>
    <property type="evidence" value="ECO:0007669"/>
    <property type="project" value="InterPro"/>
</dbReference>
<keyword evidence="8" id="KW-0175">Coiled coil</keyword>
<evidence type="ECO:0000256" key="3">
    <source>
        <dbReference type="ARBA" id="ARBA00009077"/>
    </source>
</evidence>
<dbReference type="InterPro" id="IPR015424">
    <property type="entry name" value="PyrdxlP-dep_Trfase"/>
</dbReference>
<dbReference type="GO" id="GO:0030170">
    <property type="term" value="F:pyridoxal phosphate binding"/>
    <property type="evidence" value="ECO:0007669"/>
    <property type="project" value="InterPro"/>
</dbReference>
<name>A0A0B7G309_THACB</name>
<evidence type="ECO:0000256" key="4">
    <source>
        <dbReference type="ARBA" id="ARBA00012085"/>
    </source>
</evidence>
<dbReference type="Pfam" id="PF01053">
    <property type="entry name" value="Cys_Met_Meta_PP"/>
    <property type="match status" value="1"/>
</dbReference>
<evidence type="ECO:0000256" key="7">
    <source>
        <dbReference type="ARBA" id="ARBA00029853"/>
    </source>
</evidence>
<dbReference type="EMBL" id="LN679171">
    <property type="protein sequence ID" value="CEL62842.1"/>
    <property type="molecule type" value="Genomic_DNA"/>
</dbReference>
<dbReference type="Gene3D" id="3.90.1150.10">
    <property type="entry name" value="Aspartate Aminotransferase, domain 1"/>
    <property type="match status" value="1"/>
</dbReference>
<dbReference type="Gene3D" id="3.40.640.10">
    <property type="entry name" value="Type I PLP-dependent aspartate aminotransferase-like (Major domain)"/>
    <property type="match status" value="1"/>
</dbReference>
<proteinExistence type="inferred from homology"/>
<feature type="compositionally biased region" description="Low complexity" evidence="9">
    <location>
        <begin position="698"/>
        <end position="727"/>
    </location>
</feature>
<keyword evidence="6" id="KW-0028">Amino-acid biosynthesis</keyword>
<dbReference type="SUPFAM" id="SSF53383">
    <property type="entry name" value="PLP-dependent transferases"/>
    <property type="match status" value="1"/>
</dbReference>
<feature type="coiled-coil region" evidence="8">
    <location>
        <begin position="864"/>
        <end position="898"/>
    </location>
</feature>
<feature type="compositionally biased region" description="Basic and acidic residues" evidence="9">
    <location>
        <begin position="576"/>
        <end position="588"/>
    </location>
</feature>
<keyword evidence="11" id="KW-1185">Reference proteome</keyword>
<feature type="compositionally biased region" description="Acidic residues" evidence="9">
    <location>
        <begin position="589"/>
        <end position="606"/>
    </location>
</feature>
<dbReference type="PANTHER" id="PTHR11808">
    <property type="entry name" value="TRANS-SULFURATION ENZYME FAMILY MEMBER"/>
    <property type="match status" value="1"/>
</dbReference>
<dbReference type="FunFam" id="3.40.640.10:FF:000009">
    <property type="entry name" value="Cystathionine gamma-synthase homolog"/>
    <property type="match status" value="1"/>
</dbReference>
<dbReference type="GO" id="GO:0019343">
    <property type="term" value="P:cysteine biosynthetic process via cystathionine"/>
    <property type="evidence" value="ECO:0007669"/>
    <property type="project" value="TreeGrafter"/>
</dbReference>
<feature type="compositionally biased region" description="Basic and acidic residues" evidence="9">
    <location>
        <begin position="555"/>
        <end position="567"/>
    </location>
</feature>
<dbReference type="STRING" id="1108050.A0A0B7G309"/>
<reference evidence="10 11" key="1">
    <citation type="submission" date="2014-11" db="EMBL/GenBank/DDBJ databases">
        <authorList>
            <person name="Wibberg Daniel"/>
        </authorList>
    </citation>
    <scope>NUCLEOTIDE SEQUENCE [LARGE SCALE GENOMIC DNA]</scope>
    <source>
        <strain evidence="10">Rhizoctonia solani AG1-IB 7/3/14</strain>
    </source>
</reference>
<comment type="cofactor">
    <cofactor evidence="1">
        <name>pyridoxal 5'-phosphate</name>
        <dbReference type="ChEBI" id="CHEBI:597326"/>
    </cofactor>
</comment>
<dbReference type="Proteomes" id="UP000059188">
    <property type="component" value="Unassembled WGS sequence"/>
</dbReference>
<gene>
    <name evidence="10" type="ORF">RSOLAG1IB_10518</name>
</gene>
<dbReference type="AlphaFoldDB" id="A0A0B7G309"/>
<evidence type="ECO:0000313" key="10">
    <source>
        <dbReference type="EMBL" id="CEL62842.1"/>
    </source>
</evidence>
<protein>
    <recommendedName>
        <fullName evidence="4">cystathionine gamma-lyase</fullName>
        <ecNumber evidence="4">4.4.1.1</ecNumber>
    </recommendedName>
    <alternativeName>
        <fullName evidence="7">Gamma-cystathionase</fullName>
    </alternativeName>
</protein>
<evidence type="ECO:0000256" key="1">
    <source>
        <dbReference type="ARBA" id="ARBA00001933"/>
    </source>
</evidence>
<evidence type="ECO:0000256" key="6">
    <source>
        <dbReference type="ARBA" id="ARBA00023192"/>
    </source>
</evidence>
<dbReference type="InterPro" id="IPR015422">
    <property type="entry name" value="PyrdxlP-dep_Trfase_small"/>
</dbReference>
<dbReference type="InterPro" id="IPR015421">
    <property type="entry name" value="PyrdxlP-dep_Trfase_major"/>
</dbReference>
<comment type="similarity">
    <text evidence="3">Belongs to the trans-sulfuration enzymes family.</text>
</comment>
<dbReference type="EC" id="4.4.1.1" evidence="4"/>
<dbReference type="CDD" id="cd00614">
    <property type="entry name" value="CGS_like"/>
    <property type="match status" value="1"/>
</dbReference>